<keyword evidence="1" id="KW-1133">Transmembrane helix</keyword>
<protein>
    <submittedName>
        <fullName evidence="2">Uncharacterized protein</fullName>
    </submittedName>
</protein>
<accession>A0A5N5NNR3</accession>
<evidence type="ECO:0000256" key="1">
    <source>
        <dbReference type="SAM" id="Phobius"/>
    </source>
</evidence>
<reference evidence="3" key="1">
    <citation type="journal article" date="2019" name="Gigascience">
        <title>De novo genome assembly of the endangered Acer yangbiense, a plant species with extremely small populations endemic to Yunnan Province, China.</title>
        <authorList>
            <person name="Yang J."/>
            <person name="Wariss H.M."/>
            <person name="Tao L."/>
            <person name="Zhang R."/>
            <person name="Yun Q."/>
            <person name="Hollingsworth P."/>
            <person name="Dao Z."/>
            <person name="Luo G."/>
            <person name="Guo H."/>
            <person name="Ma Y."/>
            <person name="Sun W."/>
        </authorList>
    </citation>
    <scope>NUCLEOTIDE SEQUENCE [LARGE SCALE GENOMIC DNA]</scope>
    <source>
        <strain evidence="3">cv. br00</strain>
    </source>
</reference>
<keyword evidence="1" id="KW-0472">Membrane</keyword>
<evidence type="ECO:0000313" key="2">
    <source>
        <dbReference type="EMBL" id="KAB5568952.1"/>
    </source>
</evidence>
<dbReference type="Proteomes" id="UP000326939">
    <property type="component" value="Chromosome 2"/>
</dbReference>
<evidence type="ECO:0000313" key="3">
    <source>
        <dbReference type="Proteomes" id="UP000326939"/>
    </source>
</evidence>
<keyword evidence="3" id="KW-1185">Reference proteome</keyword>
<feature type="transmembrane region" description="Helical" evidence="1">
    <location>
        <begin position="22"/>
        <end position="46"/>
    </location>
</feature>
<comment type="caution">
    <text evidence="2">The sequence shown here is derived from an EMBL/GenBank/DDBJ whole genome shotgun (WGS) entry which is preliminary data.</text>
</comment>
<proteinExistence type="predicted"/>
<gene>
    <name evidence="2" type="ORF">DKX38_002745</name>
</gene>
<name>A0A5N5NNR3_9ROSI</name>
<sequence>MGVKIAEAGKRNYTGPISSAPISLRLSILVMVISLLSGVCHVAIIAHYQTIFQGLSDFVSKTACHEVTHL</sequence>
<keyword evidence="1" id="KW-0812">Transmembrane</keyword>
<dbReference type="AlphaFoldDB" id="A0A5N5NNR3"/>
<dbReference type="EMBL" id="VDCV01000002">
    <property type="protein sequence ID" value="KAB5568952.1"/>
    <property type="molecule type" value="Genomic_DNA"/>
</dbReference>
<organism evidence="2 3">
    <name type="scientific">Salix brachista</name>
    <dbReference type="NCBI Taxonomy" id="2182728"/>
    <lineage>
        <taxon>Eukaryota</taxon>
        <taxon>Viridiplantae</taxon>
        <taxon>Streptophyta</taxon>
        <taxon>Embryophyta</taxon>
        <taxon>Tracheophyta</taxon>
        <taxon>Spermatophyta</taxon>
        <taxon>Magnoliopsida</taxon>
        <taxon>eudicotyledons</taxon>
        <taxon>Gunneridae</taxon>
        <taxon>Pentapetalae</taxon>
        <taxon>rosids</taxon>
        <taxon>fabids</taxon>
        <taxon>Malpighiales</taxon>
        <taxon>Salicaceae</taxon>
        <taxon>Saliceae</taxon>
        <taxon>Salix</taxon>
    </lineage>
</organism>